<feature type="compositionally biased region" description="Pro residues" evidence="1">
    <location>
        <begin position="295"/>
        <end position="311"/>
    </location>
</feature>
<evidence type="ECO:0000313" key="3">
    <source>
        <dbReference type="Proteomes" id="UP001286313"/>
    </source>
</evidence>
<feature type="non-terminal residue" evidence="2">
    <location>
        <position position="329"/>
    </location>
</feature>
<feature type="compositionally biased region" description="Polar residues" evidence="1">
    <location>
        <begin position="144"/>
        <end position="158"/>
    </location>
</feature>
<feature type="region of interest" description="Disordered" evidence="1">
    <location>
        <begin position="264"/>
        <end position="329"/>
    </location>
</feature>
<sequence length="329" mass="33475">MVAEPSRAEVRPHTSTSNHDLQLPQAAAPPPPHGSSPSPESSRASSPITTTSSSSSRDEEATQPGTNQVEGTGGGVGTEELPTPQMTTTITPSHPTEVCSTPGDGGEAATAAASGGNNDVREGEGATPCLPDLSEFERVWENSSLRPASLASSETLTPESLPALTPATSPAHQPSAFTQTQDSSPQREEVVLGAVGGGGRACGCGAGGGVEDDSGRCPGCPRPAPVYVSEQFPPSDPLECVDGSSHTLHVDLATGEVQLHLHLAADPNKLPRTTTTTTTTTAPSQSHMSKCLGDPQPPPPLPPPAPPPPAPTTSTDPDPTPPKQTTISF</sequence>
<feature type="region of interest" description="Disordered" evidence="1">
    <location>
        <begin position="1"/>
        <end position="130"/>
    </location>
</feature>
<feature type="compositionally biased region" description="Low complexity" evidence="1">
    <location>
        <begin position="312"/>
        <end position="329"/>
    </location>
</feature>
<accession>A0AAE1C150</accession>
<evidence type="ECO:0000256" key="1">
    <source>
        <dbReference type="SAM" id="MobiDB-lite"/>
    </source>
</evidence>
<dbReference type="EMBL" id="JAWQEG010005106">
    <property type="protein sequence ID" value="KAK3859149.1"/>
    <property type="molecule type" value="Genomic_DNA"/>
</dbReference>
<feature type="compositionally biased region" description="Low complexity" evidence="1">
    <location>
        <begin position="35"/>
        <end position="55"/>
    </location>
</feature>
<proteinExistence type="predicted"/>
<organism evidence="2 3">
    <name type="scientific">Petrolisthes cinctipes</name>
    <name type="common">Flat porcelain crab</name>
    <dbReference type="NCBI Taxonomy" id="88211"/>
    <lineage>
        <taxon>Eukaryota</taxon>
        <taxon>Metazoa</taxon>
        <taxon>Ecdysozoa</taxon>
        <taxon>Arthropoda</taxon>
        <taxon>Crustacea</taxon>
        <taxon>Multicrustacea</taxon>
        <taxon>Malacostraca</taxon>
        <taxon>Eumalacostraca</taxon>
        <taxon>Eucarida</taxon>
        <taxon>Decapoda</taxon>
        <taxon>Pleocyemata</taxon>
        <taxon>Anomura</taxon>
        <taxon>Galatheoidea</taxon>
        <taxon>Porcellanidae</taxon>
        <taxon>Petrolisthes</taxon>
    </lineage>
</organism>
<dbReference type="AlphaFoldDB" id="A0AAE1C150"/>
<dbReference type="Proteomes" id="UP001286313">
    <property type="component" value="Unassembled WGS sequence"/>
</dbReference>
<feature type="compositionally biased region" description="Polar residues" evidence="1">
    <location>
        <begin position="84"/>
        <end position="94"/>
    </location>
</feature>
<gene>
    <name evidence="2" type="ORF">Pcinc_034703</name>
</gene>
<feature type="region of interest" description="Disordered" evidence="1">
    <location>
        <begin position="144"/>
        <end position="187"/>
    </location>
</feature>
<feature type="compositionally biased region" description="Polar residues" evidence="1">
    <location>
        <begin position="166"/>
        <end position="184"/>
    </location>
</feature>
<protein>
    <submittedName>
        <fullName evidence="2">Uncharacterized protein</fullName>
    </submittedName>
</protein>
<feature type="compositionally biased region" description="Low complexity" evidence="1">
    <location>
        <begin position="107"/>
        <end position="116"/>
    </location>
</feature>
<comment type="caution">
    <text evidence="2">The sequence shown here is derived from an EMBL/GenBank/DDBJ whole genome shotgun (WGS) entry which is preliminary data.</text>
</comment>
<reference evidence="2" key="1">
    <citation type="submission" date="2023-10" db="EMBL/GenBank/DDBJ databases">
        <title>Genome assemblies of two species of porcelain crab, Petrolisthes cinctipes and Petrolisthes manimaculis (Anomura: Porcellanidae).</title>
        <authorList>
            <person name="Angst P."/>
        </authorList>
    </citation>
    <scope>NUCLEOTIDE SEQUENCE</scope>
    <source>
        <strain evidence="2">PB745_01</strain>
        <tissue evidence="2">Gill</tissue>
    </source>
</reference>
<keyword evidence="3" id="KW-1185">Reference proteome</keyword>
<name>A0AAE1C150_PETCI</name>
<feature type="compositionally biased region" description="Basic and acidic residues" evidence="1">
    <location>
        <begin position="1"/>
        <end position="12"/>
    </location>
</feature>
<evidence type="ECO:0000313" key="2">
    <source>
        <dbReference type="EMBL" id="KAK3859149.1"/>
    </source>
</evidence>